<feature type="chain" id="PRO_5034537281" description="Chitin-binding type-1 domain-containing protein" evidence="4">
    <location>
        <begin position="20"/>
        <end position="409"/>
    </location>
</feature>
<dbReference type="InterPro" id="IPR036861">
    <property type="entry name" value="Endochitinase-like_sf"/>
</dbReference>
<dbReference type="PANTHER" id="PTHR36182">
    <property type="entry name" value="PROTEIN, PUTATIVE (AFU_ORTHOLOGUE AFUA_6G10930)-RELATED"/>
    <property type="match status" value="1"/>
</dbReference>
<comment type="caution">
    <text evidence="6">The sequence shown here is derived from an EMBL/GenBank/DDBJ whole genome shotgun (WGS) entry which is preliminary data.</text>
</comment>
<protein>
    <recommendedName>
        <fullName evidence="5">Chitin-binding type-1 domain-containing protein</fullName>
    </recommendedName>
</protein>
<evidence type="ECO:0000313" key="6">
    <source>
        <dbReference type="EMBL" id="KAG4411988.1"/>
    </source>
</evidence>
<reference evidence="6" key="1">
    <citation type="submission" date="2021-02" db="EMBL/GenBank/DDBJ databases">
        <title>Genome sequence Cadophora malorum strain M34.</title>
        <authorList>
            <person name="Stefanovic E."/>
            <person name="Vu D."/>
            <person name="Scully C."/>
            <person name="Dijksterhuis J."/>
            <person name="Roader J."/>
            <person name="Houbraken J."/>
        </authorList>
    </citation>
    <scope>NUCLEOTIDE SEQUENCE</scope>
    <source>
        <strain evidence="6">M34</strain>
    </source>
</reference>
<accession>A0A8H7W4I5</accession>
<dbReference type="OrthoDB" id="2342176at2759"/>
<keyword evidence="4" id="KW-0732">Signal</keyword>
<dbReference type="EMBL" id="JAFJYH010000421">
    <property type="protein sequence ID" value="KAG4411988.1"/>
    <property type="molecule type" value="Genomic_DNA"/>
</dbReference>
<keyword evidence="1 2" id="KW-0147">Chitin-binding</keyword>
<name>A0A8H7W4I5_9HELO</name>
<feature type="disulfide bond" evidence="2">
    <location>
        <begin position="336"/>
        <end position="351"/>
    </location>
</feature>
<dbReference type="InterPro" id="IPR001002">
    <property type="entry name" value="Chitin-bd_1"/>
</dbReference>
<evidence type="ECO:0000313" key="7">
    <source>
        <dbReference type="Proteomes" id="UP000664132"/>
    </source>
</evidence>
<dbReference type="AlphaFoldDB" id="A0A8H7W4I5"/>
<organism evidence="6 7">
    <name type="scientific">Cadophora malorum</name>
    <dbReference type="NCBI Taxonomy" id="108018"/>
    <lineage>
        <taxon>Eukaryota</taxon>
        <taxon>Fungi</taxon>
        <taxon>Dikarya</taxon>
        <taxon>Ascomycota</taxon>
        <taxon>Pezizomycotina</taxon>
        <taxon>Leotiomycetes</taxon>
        <taxon>Helotiales</taxon>
        <taxon>Ploettnerulaceae</taxon>
        <taxon>Cadophora</taxon>
    </lineage>
</organism>
<feature type="domain" description="Chitin-binding type-1" evidence="5">
    <location>
        <begin position="333"/>
        <end position="387"/>
    </location>
</feature>
<comment type="caution">
    <text evidence="2">Lacks conserved residue(s) required for the propagation of feature annotation.</text>
</comment>
<dbReference type="SUPFAM" id="SSF57016">
    <property type="entry name" value="Plant lectins/antimicrobial peptides"/>
    <property type="match status" value="1"/>
</dbReference>
<proteinExistence type="predicted"/>
<dbReference type="GO" id="GO:0008061">
    <property type="term" value="F:chitin binding"/>
    <property type="evidence" value="ECO:0007669"/>
    <property type="project" value="UniProtKB-UniRule"/>
</dbReference>
<sequence>MVSTTFITALVALIATAQAHMELKWPPALSGRYNGFTVKQDNDNHAPLSPDGSNFPCRSHLSDLGTAAGASVVTWDAGSEYNFTITGAIEAPTNPAFHNGGSCQAALSYDEGKTWKVIHSYQGACPTSTGGSFKFNVPSDAKAGAAVFAWLWWNHTGNREMYMNCASVTIASGSGPEPAIPFAQRPDIFKANIGNDCTTADETDVFFPNPGPDVTTVGTKKGNTYSGNCGSATPASPADSAGPADSTGPADSSGSSSTSSSPTASVQSLTPTAAPAPAQGNTDSDSSVNGRILTSTITVAVMITASSSASASAPPTYGPSGVPTSSAMTISTNGECGGTQTCMGSIYGNCCSKWGWCGSTADYCGAGLHDARDKEFLTDTFDFECQNLQIDNLNILSALKTLGSGTFVT</sequence>
<feature type="signal peptide" evidence="4">
    <location>
        <begin position="1"/>
        <end position="19"/>
    </location>
</feature>
<keyword evidence="2" id="KW-1015">Disulfide bond</keyword>
<dbReference type="CDD" id="cd11618">
    <property type="entry name" value="ChtBD1_1"/>
    <property type="match status" value="1"/>
</dbReference>
<evidence type="ECO:0000259" key="5">
    <source>
        <dbReference type="PROSITE" id="PS50941"/>
    </source>
</evidence>
<dbReference type="Pfam" id="PF00187">
    <property type="entry name" value="Chitin_bind_1"/>
    <property type="match status" value="1"/>
</dbReference>
<feature type="compositionally biased region" description="Polar residues" evidence="3">
    <location>
        <begin position="216"/>
        <end position="229"/>
    </location>
</feature>
<evidence type="ECO:0000256" key="1">
    <source>
        <dbReference type="ARBA" id="ARBA00022669"/>
    </source>
</evidence>
<dbReference type="SMART" id="SM00270">
    <property type="entry name" value="ChtBD1"/>
    <property type="match status" value="1"/>
</dbReference>
<dbReference type="PROSITE" id="PS50941">
    <property type="entry name" value="CHIT_BIND_I_2"/>
    <property type="match status" value="1"/>
</dbReference>
<dbReference type="Proteomes" id="UP000664132">
    <property type="component" value="Unassembled WGS sequence"/>
</dbReference>
<dbReference type="PANTHER" id="PTHR36182:SF1">
    <property type="entry name" value="PROTEIN, PUTATIVE (AFU_ORTHOLOGUE AFUA_6G10930)-RELATED"/>
    <property type="match status" value="1"/>
</dbReference>
<keyword evidence="7" id="KW-1185">Reference proteome</keyword>
<feature type="disulfide bond" evidence="2">
    <location>
        <begin position="350"/>
        <end position="364"/>
    </location>
</feature>
<dbReference type="Gene3D" id="3.30.60.10">
    <property type="entry name" value="Endochitinase-like"/>
    <property type="match status" value="1"/>
</dbReference>
<feature type="compositionally biased region" description="Low complexity" evidence="3">
    <location>
        <begin position="230"/>
        <end position="265"/>
    </location>
</feature>
<feature type="compositionally biased region" description="Polar residues" evidence="3">
    <location>
        <begin position="279"/>
        <end position="289"/>
    </location>
</feature>
<evidence type="ECO:0000256" key="4">
    <source>
        <dbReference type="SAM" id="SignalP"/>
    </source>
</evidence>
<gene>
    <name evidence="6" type="ORF">IFR04_014875</name>
</gene>
<feature type="region of interest" description="Disordered" evidence="3">
    <location>
        <begin position="203"/>
        <end position="289"/>
    </location>
</feature>
<evidence type="ECO:0000256" key="2">
    <source>
        <dbReference type="PROSITE-ProRule" id="PRU00261"/>
    </source>
</evidence>
<evidence type="ECO:0000256" key="3">
    <source>
        <dbReference type="SAM" id="MobiDB-lite"/>
    </source>
</evidence>
<dbReference type="Gene3D" id="2.70.50.70">
    <property type="match status" value="1"/>
</dbReference>